<reference evidence="3" key="1">
    <citation type="journal article" date="2019" name="Int. J. Syst. Evol. Microbiol.">
        <title>The Global Catalogue of Microorganisms (GCM) 10K type strain sequencing project: providing services to taxonomists for standard genome sequencing and annotation.</title>
        <authorList>
            <consortium name="The Broad Institute Genomics Platform"/>
            <consortium name="The Broad Institute Genome Sequencing Center for Infectious Disease"/>
            <person name="Wu L."/>
            <person name="Ma J."/>
        </authorList>
    </citation>
    <scope>NUCLEOTIDE SEQUENCE [LARGE SCALE GENOMIC DNA]</scope>
    <source>
        <strain evidence="3">KCTC 52487</strain>
    </source>
</reference>
<evidence type="ECO:0000313" key="3">
    <source>
        <dbReference type="Proteomes" id="UP001595379"/>
    </source>
</evidence>
<keyword evidence="3" id="KW-1185">Reference proteome</keyword>
<organism evidence="2 3">
    <name type="scientific">Hyphobacterium vulgare</name>
    <dbReference type="NCBI Taxonomy" id="1736751"/>
    <lineage>
        <taxon>Bacteria</taxon>
        <taxon>Pseudomonadati</taxon>
        <taxon>Pseudomonadota</taxon>
        <taxon>Alphaproteobacteria</taxon>
        <taxon>Maricaulales</taxon>
        <taxon>Maricaulaceae</taxon>
        <taxon>Hyphobacterium</taxon>
    </lineage>
</organism>
<evidence type="ECO:0000259" key="1">
    <source>
        <dbReference type="Pfam" id="PF13480"/>
    </source>
</evidence>
<feature type="domain" description="BioF2-like acetyltransferase" evidence="1">
    <location>
        <begin position="158"/>
        <end position="302"/>
    </location>
</feature>
<dbReference type="InterPro" id="IPR016181">
    <property type="entry name" value="Acyl_CoA_acyltransferase"/>
</dbReference>
<dbReference type="SUPFAM" id="SSF55729">
    <property type="entry name" value="Acyl-CoA N-acyltransferases (Nat)"/>
    <property type="match status" value="1"/>
</dbReference>
<dbReference type="Gene3D" id="3.40.630.30">
    <property type="match status" value="1"/>
</dbReference>
<sequence length="364" mass="40507">MTERMIQTELKRPSELTDAERGAWLEFVDGSGLFDSPYFRLEFAECCEEARGDTRVLVGRKCGQILGFLPLQLGKVGYARPLSGPLSDVHGVITRQPEEVCLPDWLKSAGIPLFEYHSALALQPCWHESEQVRDGSAVVDCSDGYDAFEEDRKTAEPKAFKNIRARRRKLEAEEGGFEFRMDDFTGEAFDAMLHWKRAQYHTTGVFDVFSVAWTNRLVHAISRKQTERFAPVCGSLRVNGKIIAAHFGMRSENRVQYWFPSYDPAFNHVSPGLLLLLETIRHAGETGIATVELGPGDYDFKRHLGAWQVPLAGGCVVTRSAVTALRSAARALAAASERAPIGRAGGIPRRALKKADRLASFYAV</sequence>
<dbReference type="Pfam" id="PF13480">
    <property type="entry name" value="Acetyltransf_6"/>
    <property type="match status" value="1"/>
</dbReference>
<dbReference type="EMBL" id="JBHRSV010000001">
    <property type="protein sequence ID" value="MFC2924798.1"/>
    <property type="molecule type" value="Genomic_DNA"/>
</dbReference>
<evidence type="ECO:0000313" key="2">
    <source>
        <dbReference type="EMBL" id="MFC2924798.1"/>
    </source>
</evidence>
<comment type="caution">
    <text evidence="2">The sequence shown here is derived from an EMBL/GenBank/DDBJ whole genome shotgun (WGS) entry which is preliminary data.</text>
</comment>
<name>A0ABV6ZTR0_9PROT</name>
<dbReference type="InterPro" id="IPR038740">
    <property type="entry name" value="BioF2-like_GNAT_dom"/>
</dbReference>
<dbReference type="Proteomes" id="UP001595379">
    <property type="component" value="Unassembled WGS sequence"/>
</dbReference>
<protein>
    <submittedName>
        <fullName evidence="2">GNAT family N-acetyltransferase</fullName>
    </submittedName>
</protein>
<proteinExistence type="predicted"/>
<accession>A0ABV6ZTR0</accession>
<gene>
    <name evidence="2" type="ORF">ACFOOR_01625</name>
</gene>
<dbReference type="RefSeq" id="WP_343163493.1">
    <property type="nucleotide sequence ID" value="NZ_JBHRSV010000001.1"/>
</dbReference>